<dbReference type="AlphaFoldDB" id="A0A7W5DS16"/>
<dbReference type="GO" id="GO:0042840">
    <property type="term" value="P:D-glucuronate catabolic process"/>
    <property type="evidence" value="ECO:0007669"/>
    <property type="project" value="TreeGrafter"/>
</dbReference>
<evidence type="ECO:0000313" key="1">
    <source>
        <dbReference type="EMBL" id="MBB3187539.1"/>
    </source>
</evidence>
<sequence length="386" mass="44391">MLTMKLTPSSNFDDIAPLNEQDIPNAIQQLLEEPKFVRILTVSFPTLPIEVVKAQFRSITTVGDFQQKIARPFLRDLEAQTSNGIYLLGTEQLSVTQNYLFLSNHRDITLDASYLCVKLLEKGFDTVEVAVGNNLLLESWIETLVRLNKSFIVQRGLRGRAQLEASRHLSDYIHYAIKNKHQSVWLAQREGRAKDSNDRTQESLLKMLAMSGDQSPVENLASLAIRPLIISYEYDPCDFLKAKELQQRRDDPCFQKSPKDDLISMETGITGFKGKVVYKIGKQLSLPVDRLHALPRSEQFSTIAKLIDQEIHQNYQIYNSNKVAFDQLFPDQKVGEYTLEEQQQFDYYIQAQIAKIDLEHKDEAFLKQKLLEIYANPLINYREAIK</sequence>
<proteinExistence type="predicted"/>
<evidence type="ECO:0000313" key="2">
    <source>
        <dbReference type="Proteomes" id="UP000544222"/>
    </source>
</evidence>
<comment type="caution">
    <text evidence="1">The sequence shown here is derived from an EMBL/GenBank/DDBJ whole genome shotgun (WGS) entry which is preliminary data.</text>
</comment>
<gene>
    <name evidence="1" type="ORF">FHX64_001702</name>
</gene>
<dbReference type="PANTHER" id="PTHR30068">
    <property type="entry name" value="URONATE ISOMERASE"/>
    <property type="match status" value="1"/>
</dbReference>
<dbReference type="Proteomes" id="UP000544222">
    <property type="component" value="Unassembled WGS sequence"/>
</dbReference>
<keyword evidence="2" id="KW-1185">Reference proteome</keyword>
<dbReference type="GO" id="GO:0019698">
    <property type="term" value="P:D-galacturonate catabolic process"/>
    <property type="evidence" value="ECO:0007669"/>
    <property type="project" value="TreeGrafter"/>
</dbReference>
<reference evidence="1 2" key="1">
    <citation type="submission" date="2020-08" db="EMBL/GenBank/DDBJ databases">
        <title>Genomic Encyclopedia of Type Strains, Phase IV (KMG-IV): sequencing the most valuable type-strain genomes for metagenomic binning, comparative biology and taxonomic classification.</title>
        <authorList>
            <person name="Goeker M."/>
        </authorList>
    </citation>
    <scope>NUCLEOTIDE SEQUENCE [LARGE SCALE GENOMIC DNA]</scope>
    <source>
        <strain evidence="1 2">DSM 27471</strain>
    </source>
</reference>
<dbReference type="EMBL" id="JACHYB010000001">
    <property type="protein sequence ID" value="MBB3187539.1"/>
    <property type="molecule type" value="Genomic_DNA"/>
</dbReference>
<name>A0A7W5DS16_9PORP</name>
<protein>
    <recommendedName>
        <fullName evidence="3">Acyltransferase</fullName>
    </recommendedName>
</protein>
<accession>A0A7W5DS16</accession>
<evidence type="ECO:0008006" key="3">
    <source>
        <dbReference type="Google" id="ProtNLM"/>
    </source>
</evidence>
<organism evidence="1 2">
    <name type="scientific">Microbacter margulisiae</name>
    <dbReference type="NCBI Taxonomy" id="1350067"/>
    <lineage>
        <taxon>Bacteria</taxon>
        <taxon>Pseudomonadati</taxon>
        <taxon>Bacteroidota</taxon>
        <taxon>Bacteroidia</taxon>
        <taxon>Bacteroidales</taxon>
        <taxon>Porphyromonadaceae</taxon>
        <taxon>Microbacter</taxon>
    </lineage>
</organism>
<dbReference type="PANTHER" id="PTHR30068:SF3">
    <property type="entry name" value="PHOSPHOLIPID_GLYCEROL ACYLTRANSFERASE DOMAIN-CONTAINING PROTEIN"/>
    <property type="match status" value="1"/>
</dbReference>